<evidence type="ECO:0000313" key="3">
    <source>
        <dbReference type="Proteomes" id="UP000278398"/>
    </source>
</evidence>
<organism evidence="2 3">
    <name type="scientific">Aquibium carbonis</name>
    <dbReference type="NCBI Taxonomy" id="2495581"/>
    <lineage>
        <taxon>Bacteria</taxon>
        <taxon>Pseudomonadati</taxon>
        <taxon>Pseudomonadota</taxon>
        <taxon>Alphaproteobacteria</taxon>
        <taxon>Hyphomicrobiales</taxon>
        <taxon>Phyllobacteriaceae</taxon>
        <taxon>Aquibium</taxon>
    </lineage>
</organism>
<protein>
    <submittedName>
        <fullName evidence="2">Uncharacterized protein</fullName>
    </submittedName>
</protein>
<dbReference type="Proteomes" id="UP000278398">
    <property type="component" value="Unassembled WGS sequence"/>
</dbReference>
<dbReference type="AlphaFoldDB" id="A0A3R9ZZM4"/>
<proteinExistence type="predicted"/>
<dbReference type="RefSeq" id="WP_126700858.1">
    <property type="nucleotide sequence ID" value="NZ_RWKW01000055.1"/>
</dbReference>
<sequence>MKKNFRYVIGHVERQDCRCIVHDYSPGRESNYNRPDEGSVALTFQSADHFYALEGCVSLETAWRVAGSAPAPDHRLHAVRGKLRTRRVYLDKEQAALLGADWLPSLWIQVQHAPAGAAVETGKAYALEGFGQMPALTFDPETEEKNDPRRPEYLSQPLDRVGRYLDRGMPVPHGFREMMLADQNPDLFMVRRHRQDTDLSRNPAHAFRMKRARELGEARALGESTRYPWRESSDIPDVKDRQDGDRPIFGIGVV</sequence>
<dbReference type="EMBL" id="RWKW01000055">
    <property type="protein sequence ID" value="RST85508.1"/>
    <property type="molecule type" value="Genomic_DNA"/>
</dbReference>
<evidence type="ECO:0000313" key="2">
    <source>
        <dbReference type="EMBL" id="RST85508.1"/>
    </source>
</evidence>
<evidence type="ECO:0000256" key="1">
    <source>
        <dbReference type="SAM" id="MobiDB-lite"/>
    </source>
</evidence>
<accession>A0A3R9ZZM4</accession>
<feature type="compositionally biased region" description="Basic and acidic residues" evidence="1">
    <location>
        <begin position="228"/>
        <end position="246"/>
    </location>
</feature>
<keyword evidence="3" id="KW-1185">Reference proteome</keyword>
<comment type="caution">
    <text evidence="2">The sequence shown here is derived from an EMBL/GenBank/DDBJ whole genome shotgun (WGS) entry which is preliminary data.</text>
</comment>
<reference evidence="2 3" key="1">
    <citation type="submission" date="2018-12" db="EMBL/GenBank/DDBJ databases">
        <title>Mesorhizobium carbonis sp. nov., isolated from coal mine water.</title>
        <authorList>
            <person name="Xin W."/>
            <person name="Xu Z."/>
            <person name="Xiang F."/>
            <person name="Zhang J."/>
            <person name="Xi L."/>
            <person name="Liu J."/>
        </authorList>
    </citation>
    <scope>NUCLEOTIDE SEQUENCE [LARGE SCALE GENOMIC DNA]</scope>
    <source>
        <strain evidence="2 3">B2.3</strain>
    </source>
</reference>
<gene>
    <name evidence="2" type="ORF">EJC49_15590</name>
</gene>
<name>A0A3R9ZZM4_9HYPH</name>
<feature type="region of interest" description="Disordered" evidence="1">
    <location>
        <begin position="228"/>
        <end position="254"/>
    </location>
</feature>